<dbReference type="InterPro" id="IPR011991">
    <property type="entry name" value="ArsR-like_HTH"/>
</dbReference>
<keyword evidence="9" id="KW-1185">Reference proteome</keyword>
<dbReference type="Pfam" id="PF03099">
    <property type="entry name" value="BPL_LplA_LipB"/>
    <property type="match status" value="1"/>
</dbReference>
<dbReference type="SUPFAM" id="SSF46785">
    <property type="entry name" value="Winged helix' DNA-binding domain"/>
    <property type="match status" value="1"/>
</dbReference>
<dbReference type="InterPro" id="IPR013196">
    <property type="entry name" value="HTH_11"/>
</dbReference>
<dbReference type="InterPro" id="IPR030855">
    <property type="entry name" value="Bifunct_BirA"/>
</dbReference>
<dbReference type="RefSeq" id="WP_008090618.1">
    <property type="nucleotide sequence ID" value="NZ_AEUX02000008.1"/>
</dbReference>
<keyword evidence="3 4" id="KW-0092">Biotin</keyword>
<accession>G5K620</accession>
<dbReference type="InterPro" id="IPR004408">
    <property type="entry name" value="Biotin_CoA_COase_ligase"/>
</dbReference>
<dbReference type="eggNOG" id="COG0340">
    <property type="taxonomic scope" value="Bacteria"/>
</dbReference>
<dbReference type="InterPro" id="IPR045864">
    <property type="entry name" value="aa-tRNA-synth_II/BPL/LPL"/>
</dbReference>
<dbReference type="PANTHER" id="PTHR12835:SF5">
    <property type="entry name" value="BIOTIN--PROTEIN LIGASE"/>
    <property type="match status" value="1"/>
</dbReference>
<dbReference type="Gene3D" id="3.30.930.10">
    <property type="entry name" value="Bira Bifunctional Protein, Domain 2"/>
    <property type="match status" value="1"/>
</dbReference>
<feature type="binding site" evidence="4">
    <location>
        <position position="109"/>
    </location>
    <ligand>
        <name>biotin</name>
        <dbReference type="ChEBI" id="CHEBI:57586"/>
    </ligand>
</feature>
<evidence type="ECO:0000256" key="3">
    <source>
        <dbReference type="ARBA" id="ARBA00023267"/>
    </source>
</evidence>
<dbReference type="CDD" id="cd00090">
    <property type="entry name" value="HTH_ARSR"/>
    <property type="match status" value="1"/>
</dbReference>
<dbReference type="AlphaFoldDB" id="G5K620"/>
<evidence type="ECO:0000313" key="9">
    <source>
        <dbReference type="Proteomes" id="UP000003330"/>
    </source>
</evidence>
<dbReference type="InterPro" id="IPR004143">
    <property type="entry name" value="BPL_LPL_catalytic"/>
</dbReference>
<keyword evidence="4" id="KW-0804">Transcription</keyword>
<dbReference type="EMBL" id="AEUX02000008">
    <property type="protein sequence ID" value="EHI68632.1"/>
    <property type="molecule type" value="Genomic_DNA"/>
</dbReference>
<dbReference type="PANTHER" id="PTHR12835">
    <property type="entry name" value="BIOTIN PROTEIN LIGASE"/>
    <property type="match status" value="1"/>
</dbReference>
<name>G5K620_9STRE</name>
<comment type="caution">
    <text evidence="8">The sequence shown here is derived from an EMBL/GenBank/DDBJ whole genome shotgun (WGS) entry which is preliminary data.</text>
</comment>
<dbReference type="Proteomes" id="UP000003330">
    <property type="component" value="Unassembled WGS sequence"/>
</dbReference>
<dbReference type="HAMAP" id="MF_00978">
    <property type="entry name" value="Bifunct_BirA"/>
    <property type="match status" value="1"/>
</dbReference>
<keyword evidence="4" id="KW-0547">Nucleotide-binding</keyword>
<dbReference type="GO" id="GO:0005737">
    <property type="term" value="C:cytoplasm"/>
    <property type="evidence" value="ECO:0007669"/>
    <property type="project" value="TreeGrafter"/>
</dbReference>
<comment type="similarity">
    <text evidence="4">Belongs to the biotin--protein ligase family.</text>
</comment>
<keyword evidence="2 4" id="KW-0238">DNA-binding</keyword>
<organism evidence="8 9">
    <name type="scientific">Streptococcus ictaluri 707-05</name>
    <dbReference type="NCBI Taxonomy" id="764299"/>
    <lineage>
        <taxon>Bacteria</taxon>
        <taxon>Bacillati</taxon>
        <taxon>Bacillota</taxon>
        <taxon>Bacilli</taxon>
        <taxon>Lactobacillales</taxon>
        <taxon>Streptococcaceae</taxon>
        <taxon>Streptococcus</taxon>
    </lineage>
</organism>
<dbReference type="eggNOG" id="COG1654">
    <property type="taxonomic scope" value="Bacteria"/>
</dbReference>
<keyword evidence="4" id="KW-0805">Transcription regulation</keyword>
<protein>
    <recommendedName>
        <fullName evidence="4">Bifunctional ligase/repressor BirA</fullName>
    </recommendedName>
    <alternativeName>
        <fullName evidence="4">Biotin--[acetyl-CoA-carboxylase] ligase</fullName>
        <ecNumber evidence="4">6.3.4.15</ecNumber>
    </alternativeName>
    <alternativeName>
        <fullName evidence="4">Biotin--protein ligase</fullName>
    </alternativeName>
    <alternativeName>
        <fullName evidence="4">Biotin-[acetyl-CoA carboxylase] synthetase</fullName>
    </alternativeName>
</protein>
<feature type="domain" description="Helix-turn-helix type 11" evidence="7">
    <location>
        <begin position="5"/>
        <end position="57"/>
    </location>
</feature>
<dbReference type="Pfam" id="PF08279">
    <property type="entry name" value="HTH_11"/>
    <property type="match status" value="1"/>
</dbReference>
<keyword evidence="1 4" id="KW-0436">Ligase</keyword>
<comment type="catalytic activity">
    <reaction evidence="4">
        <text>biotin + L-lysyl-[protein] + ATP = N(6)-biotinyl-L-lysyl-[protein] + AMP + diphosphate + H(+)</text>
        <dbReference type="Rhea" id="RHEA:11756"/>
        <dbReference type="Rhea" id="RHEA-COMP:9752"/>
        <dbReference type="Rhea" id="RHEA-COMP:10505"/>
        <dbReference type="ChEBI" id="CHEBI:15378"/>
        <dbReference type="ChEBI" id="CHEBI:29969"/>
        <dbReference type="ChEBI" id="CHEBI:30616"/>
        <dbReference type="ChEBI" id="CHEBI:33019"/>
        <dbReference type="ChEBI" id="CHEBI:57586"/>
        <dbReference type="ChEBI" id="CHEBI:83144"/>
        <dbReference type="ChEBI" id="CHEBI:456215"/>
        <dbReference type="EC" id="6.3.4.15"/>
    </reaction>
</comment>
<dbReference type="STRING" id="764299.STRIC_0507"/>
<feature type="domain" description="Biotin protein ligase C-terminal" evidence="5">
    <location>
        <begin position="263"/>
        <end position="308"/>
    </location>
</feature>
<dbReference type="Gene3D" id="1.10.10.10">
    <property type="entry name" value="Winged helix-like DNA-binding domain superfamily/Winged helix DNA-binding domain"/>
    <property type="match status" value="1"/>
</dbReference>
<dbReference type="GO" id="GO:0009249">
    <property type="term" value="P:protein lipoylation"/>
    <property type="evidence" value="ECO:0007669"/>
    <property type="project" value="UniProtKB-ARBA"/>
</dbReference>
<dbReference type="EC" id="6.3.4.15" evidence="4"/>
<dbReference type="NCBIfam" id="TIGR00121">
    <property type="entry name" value="birA_ligase"/>
    <property type="match status" value="1"/>
</dbReference>
<evidence type="ECO:0000256" key="4">
    <source>
        <dbReference type="HAMAP-Rule" id="MF_00978"/>
    </source>
</evidence>
<dbReference type="Pfam" id="PF02237">
    <property type="entry name" value="BPL_C"/>
    <property type="match status" value="1"/>
</dbReference>
<comment type="caution">
    <text evidence="4">Lacks conserved residue(s) required for the propagation of feature annotation.</text>
</comment>
<comment type="function">
    <text evidence="4">Acts both as a biotin--[acetyl-CoA-carboxylase] ligase and a repressor.</text>
</comment>
<dbReference type="InterPro" id="IPR003142">
    <property type="entry name" value="BPL_C"/>
</dbReference>
<dbReference type="GO" id="GO:0016740">
    <property type="term" value="F:transferase activity"/>
    <property type="evidence" value="ECO:0007669"/>
    <property type="project" value="UniProtKB-ARBA"/>
</dbReference>
<dbReference type="GO" id="GO:0003677">
    <property type="term" value="F:DNA binding"/>
    <property type="evidence" value="ECO:0007669"/>
    <property type="project" value="UniProtKB-UniRule"/>
</dbReference>
<evidence type="ECO:0000259" key="6">
    <source>
        <dbReference type="Pfam" id="PF03099"/>
    </source>
</evidence>
<dbReference type="Gene3D" id="2.30.30.100">
    <property type="match status" value="1"/>
</dbReference>
<dbReference type="SUPFAM" id="SSF55681">
    <property type="entry name" value="Class II aaRS and biotin synthetases"/>
    <property type="match status" value="1"/>
</dbReference>
<dbReference type="OrthoDB" id="9807064at2"/>
<dbReference type="InterPro" id="IPR036388">
    <property type="entry name" value="WH-like_DNA-bd_sf"/>
</dbReference>
<dbReference type="CDD" id="cd16442">
    <property type="entry name" value="BPL"/>
    <property type="match status" value="1"/>
</dbReference>
<proteinExistence type="inferred from homology"/>
<evidence type="ECO:0000256" key="2">
    <source>
        <dbReference type="ARBA" id="ARBA00023125"/>
    </source>
</evidence>
<dbReference type="GO" id="GO:0004077">
    <property type="term" value="F:biotin--[biotin carboxyl-carrier protein] ligase activity"/>
    <property type="evidence" value="ECO:0007669"/>
    <property type="project" value="UniProtKB-UniRule"/>
</dbReference>
<feature type="domain" description="BPL/LPL catalytic" evidence="6">
    <location>
        <begin position="89"/>
        <end position="207"/>
    </location>
</feature>
<keyword evidence="4" id="KW-0678">Repressor</keyword>
<dbReference type="GO" id="GO:0006355">
    <property type="term" value="P:regulation of DNA-templated transcription"/>
    <property type="evidence" value="ECO:0007669"/>
    <property type="project" value="UniProtKB-UniRule"/>
</dbReference>
<feature type="binding site" evidence="4">
    <location>
        <position position="180"/>
    </location>
    <ligand>
        <name>biotin</name>
        <dbReference type="ChEBI" id="CHEBI:57586"/>
    </ligand>
</feature>
<dbReference type="NCBIfam" id="NF008846">
    <property type="entry name" value="PRK11886.1-1"/>
    <property type="match status" value="1"/>
</dbReference>
<evidence type="ECO:0000313" key="8">
    <source>
        <dbReference type="EMBL" id="EHI68632.1"/>
    </source>
</evidence>
<evidence type="ECO:0000256" key="1">
    <source>
        <dbReference type="ARBA" id="ARBA00022598"/>
    </source>
</evidence>
<dbReference type="GO" id="GO:0005524">
    <property type="term" value="F:ATP binding"/>
    <property type="evidence" value="ECO:0007669"/>
    <property type="project" value="UniProtKB-UniRule"/>
</dbReference>
<gene>
    <name evidence="4" type="primary">birA</name>
    <name evidence="8" type="ORF">STRIC_0507</name>
</gene>
<feature type="DNA-binding region" description="H-T-H motif" evidence="4">
    <location>
        <begin position="20"/>
        <end position="39"/>
    </location>
</feature>
<evidence type="ECO:0000259" key="5">
    <source>
        <dbReference type="Pfam" id="PF02237"/>
    </source>
</evidence>
<keyword evidence="4" id="KW-0067">ATP-binding</keyword>
<reference evidence="8 9" key="1">
    <citation type="journal article" date="2014" name="Int. J. Syst. Evol. Microbiol.">
        <title>Phylogenomics and the dynamic genome evolution of the genus Streptococcus.</title>
        <authorList>
            <consortium name="The Broad Institute Genome Sequencing Platform"/>
            <person name="Richards V.P."/>
            <person name="Palmer S.R."/>
            <person name="Pavinski Bitar P.D."/>
            <person name="Qin X."/>
            <person name="Weinstock G.M."/>
            <person name="Highlander S.K."/>
            <person name="Town C.D."/>
            <person name="Burne R.A."/>
            <person name="Stanhope M.J."/>
        </authorList>
    </citation>
    <scope>NUCLEOTIDE SEQUENCE [LARGE SCALE GENOMIC DNA]</scope>
    <source>
        <strain evidence="8 9">707-05</strain>
    </source>
</reference>
<evidence type="ECO:0000259" key="7">
    <source>
        <dbReference type="Pfam" id="PF08279"/>
    </source>
</evidence>
<dbReference type="InterPro" id="IPR036390">
    <property type="entry name" value="WH_DNA-bd_sf"/>
</dbReference>
<sequence>MKTSEKIYLLLAEATDYVSGEYLAEQLAISRTSVWKSIKSLENQGIEIQSLKHKDYRITKGDLLLPDKISQDLQLPVSYHEKSQSTQIDAKKGIESKQPSPHLYLAPTQLGAKGRLNREFFTSQHGGIYMSLHLSPNIPYAQMPSYTMMVASSIVKAISRLTGIDAQIKWVNDIYIGQKKLAGILTEAITSVETGLITDVIIGVGLNFLVTDFPESLKDRATSLFTHDASISRNDLISDIWNLFFTIPVEDHLKIYKEKSLVLNKQVSFQENNIIKIAKAIDLTNEGHLIIQFPDGHKQTLRSGEISLSSWEN</sequence>